<keyword evidence="2" id="KW-0547">Nucleotide-binding</keyword>
<dbReference type="PROSITE" id="PS50893">
    <property type="entry name" value="ABC_TRANSPORTER_2"/>
    <property type="match status" value="1"/>
</dbReference>
<dbReference type="Proteomes" id="UP000177152">
    <property type="component" value="Unassembled WGS sequence"/>
</dbReference>
<dbReference type="SUPFAM" id="SSF52540">
    <property type="entry name" value="P-loop containing nucleoside triphosphate hydrolases"/>
    <property type="match status" value="1"/>
</dbReference>
<accession>A0A1G2K876</accession>
<dbReference type="InterPro" id="IPR051782">
    <property type="entry name" value="ABC_Transporter_VariousFunc"/>
</dbReference>
<evidence type="ECO:0000256" key="2">
    <source>
        <dbReference type="ARBA" id="ARBA00022741"/>
    </source>
</evidence>
<dbReference type="Gene3D" id="3.40.50.300">
    <property type="entry name" value="P-loop containing nucleotide triphosphate hydrolases"/>
    <property type="match status" value="1"/>
</dbReference>
<dbReference type="GO" id="GO:0016887">
    <property type="term" value="F:ATP hydrolysis activity"/>
    <property type="evidence" value="ECO:0007669"/>
    <property type="project" value="InterPro"/>
</dbReference>
<dbReference type="PANTHER" id="PTHR42939">
    <property type="entry name" value="ABC TRANSPORTER ATP-BINDING PROTEIN ALBC-RELATED"/>
    <property type="match status" value="1"/>
</dbReference>
<dbReference type="Pfam" id="PF00005">
    <property type="entry name" value="ABC_tran"/>
    <property type="match status" value="1"/>
</dbReference>
<feature type="domain" description="ABC transporter" evidence="4">
    <location>
        <begin position="2"/>
        <end position="232"/>
    </location>
</feature>
<protein>
    <recommendedName>
        <fullName evidence="4">ABC transporter domain-containing protein</fullName>
    </recommendedName>
</protein>
<keyword evidence="1" id="KW-0813">Transport</keyword>
<proteinExistence type="predicted"/>
<gene>
    <name evidence="5" type="ORF">A2633_06530</name>
</gene>
<dbReference type="AlphaFoldDB" id="A0A1G2K876"/>
<sequence length="241" mass="26306">MLSIKNLTKKFEGVTAVNNLTVEVKEGEIYSLIGPNGSGKTTTVKSITGLYQPTSGDISIGGFSVIREPERAKSVIGYIPDDPFVYERITGREFLHLVGSLFGMNESQRNEKIKELIGVFSIEPLIDGFVDNYSRGNKQKLSILAAFLHSPKLLVVDEPIVGLDPESAIATRELFSGFAKKGGSVFLCTHTLSFAEAISSRVGLLQEGALVREGTLSELRKAANLSHGTLEELYLHFTQKK</sequence>
<dbReference type="EMBL" id="MHQC01000007">
    <property type="protein sequence ID" value="OGZ95565.1"/>
    <property type="molecule type" value="Genomic_DNA"/>
</dbReference>
<organism evidence="5 6">
    <name type="scientific">Candidatus Sungbacteria bacterium RIFCSPHIGHO2_01_FULL_47_32</name>
    <dbReference type="NCBI Taxonomy" id="1802264"/>
    <lineage>
        <taxon>Bacteria</taxon>
        <taxon>Candidatus Sungiibacteriota</taxon>
    </lineage>
</organism>
<dbReference type="InterPro" id="IPR003593">
    <property type="entry name" value="AAA+_ATPase"/>
</dbReference>
<evidence type="ECO:0000313" key="5">
    <source>
        <dbReference type="EMBL" id="OGZ95565.1"/>
    </source>
</evidence>
<dbReference type="InterPro" id="IPR027417">
    <property type="entry name" value="P-loop_NTPase"/>
</dbReference>
<evidence type="ECO:0000256" key="3">
    <source>
        <dbReference type="ARBA" id="ARBA00022840"/>
    </source>
</evidence>
<evidence type="ECO:0000256" key="1">
    <source>
        <dbReference type="ARBA" id="ARBA00022448"/>
    </source>
</evidence>
<reference evidence="5 6" key="1">
    <citation type="journal article" date="2016" name="Nat. Commun.">
        <title>Thousands of microbial genomes shed light on interconnected biogeochemical processes in an aquifer system.</title>
        <authorList>
            <person name="Anantharaman K."/>
            <person name="Brown C.T."/>
            <person name="Hug L.A."/>
            <person name="Sharon I."/>
            <person name="Castelle C.J."/>
            <person name="Probst A.J."/>
            <person name="Thomas B.C."/>
            <person name="Singh A."/>
            <person name="Wilkins M.J."/>
            <person name="Karaoz U."/>
            <person name="Brodie E.L."/>
            <person name="Williams K.H."/>
            <person name="Hubbard S.S."/>
            <person name="Banfield J.F."/>
        </authorList>
    </citation>
    <scope>NUCLEOTIDE SEQUENCE [LARGE SCALE GENOMIC DNA]</scope>
</reference>
<dbReference type="CDD" id="cd03230">
    <property type="entry name" value="ABC_DR_subfamily_A"/>
    <property type="match status" value="1"/>
</dbReference>
<dbReference type="PANTHER" id="PTHR42939:SF1">
    <property type="entry name" value="ABC TRANSPORTER ATP-BINDING PROTEIN ALBC-RELATED"/>
    <property type="match status" value="1"/>
</dbReference>
<keyword evidence="3" id="KW-0067">ATP-binding</keyword>
<dbReference type="GO" id="GO:0005524">
    <property type="term" value="F:ATP binding"/>
    <property type="evidence" value="ECO:0007669"/>
    <property type="project" value="UniProtKB-KW"/>
</dbReference>
<name>A0A1G2K876_9BACT</name>
<evidence type="ECO:0000259" key="4">
    <source>
        <dbReference type="PROSITE" id="PS50893"/>
    </source>
</evidence>
<dbReference type="SMART" id="SM00382">
    <property type="entry name" value="AAA"/>
    <property type="match status" value="1"/>
</dbReference>
<evidence type="ECO:0000313" key="6">
    <source>
        <dbReference type="Proteomes" id="UP000177152"/>
    </source>
</evidence>
<dbReference type="InterPro" id="IPR003439">
    <property type="entry name" value="ABC_transporter-like_ATP-bd"/>
</dbReference>
<comment type="caution">
    <text evidence="5">The sequence shown here is derived from an EMBL/GenBank/DDBJ whole genome shotgun (WGS) entry which is preliminary data.</text>
</comment>